<protein>
    <submittedName>
        <fullName evidence="1">Uncharacterized protein</fullName>
    </submittedName>
</protein>
<organism evidence="1 2">
    <name type="scientific">Aspergillus brunneoviolaceus CBS 621.78</name>
    <dbReference type="NCBI Taxonomy" id="1450534"/>
    <lineage>
        <taxon>Eukaryota</taxon>
        <taxon>Fungi</taxon>
        <taxon>Dikarya</taxon>
        <taxon>Ascomycota</taxon>
        <taxon>Pezizomycotina</taxon>
        <taxon>Eurotiomycetes</taxon>
        <taxon>Eurotiomycetidae</taxon>
        <taxon>Eurotiales</taxon>
        <taxon>Aspergillaceae</taxon>
        <taxon>Aspergillus</taxon>
        <taxon>Aspergillus subgen. Circumdati</taxon>
    </lineage>
</organism>
<dbReference type="EMBL" id="KZ825332">
    <property type="protein sequence ID" value="RAH47108.1"/>
    <property type="molecule type" value="Genomic_DNA"/>
</dbReference>
<proteinExistence type="predicted"/>
<gene>
    <name evidence="1" type="ORF">BO95DRAFT_91013</name>
</gene>
<reference evidence="1" key="1">
    <citation type="submission" date="2018-02" db="EMBL/GenBank/DDBJ databases">
        <title>The genomes of Aspergillus section Nigri reveals drivers in fungal speciation.</title>
        <authorList>
            <consortium name="DOE Joint Genome Institute"/>
            <person name="Vesth T.C."/>
            <person name="Nybo J."/>
            <person name="Theobald S."/>
            <person name="Brandl J."/>
            <person name="Frisvad J.C."/>
            <person name="Nielsen K.F."/>
            <person name="Lyhne E.K."/>
            <person name="Kogle M.E."/>
            <person name="Kuo A."/>
            <person name="Riley R."/>
            <person name="Clum A."/>
            <person name="Nolan M."/>
            <person name="Lipzen A."/>
            <person name="Salamov A."/>
            <person name="Henrissat B."/>
            <person name="Wiebenga A."/>
            <person name="De vries R.P."/>
            <person name="Grigoriev I.V."/>
            <person name="Mortensen U.H."/>
            <person name="Andersen M.R."/>
            <person name="Baker S.E."/>
        </authorList>
    </citation>
    <scope>NUCLEOTIDE SEQUENCE</scope>
    <source>
        <strain evidence="1">CBS 621.78</strain>
    </source>
</reference>
<evidence type="ECO:0000313" key="1">
    <source>
        <dbReference type="EMBL" id="RAH47108.1"/>
    </source>
</evidence>
<dbReference type="Proteomes" id="UP000249057">
    <property type="component" value="Unassembled WGS sequence"/>
</dbReference>
<keyword evidence="2" id="KW-1185">Reference proteome</keyword>
<evidence type="ECO:0000313" key="2">
    <source>
        <dbReference type="Proteomes" id="UP000249057"/>
    </source>
</evidence>
<sequence length="97" mass="10427">MGGSASCSFQMLVRGEGCGYGWIFLFLCALSRVIAREFQPSLHLLLRGGYRGLNVPSLGRLTVWANLEIMIEGAGVVGLGIDKTTMPSNNSIGHRAE</sequence>
<accession>A0ACD1GCX3</accession>
<name>A0ACD1GCX3_9EURO</name>